<accession>A0A437Q3R7</accession>
<reference evidence="5 6" key="1">
    <citation type="submission" date="2019-01" db="EMBL/GenBank/DDBJ databases">
        <title>Genome sequences of Streptomyces and Rhizobium isolates collected from root and soil.</title>
        <authorList>
            <person name="Chhettri S."/>
            <person name="Sevigny J.L."/>
            <person name="Sen A."/>
            <person name="Ennis N."/>
            <person name="Tisa L."/>
        </authorList>
    </citation>
    <scope>NUCLEOTIDE SEQUENCE [LARGE SCALE GENOMIC DNA]</scope>
    <source>
        <strain evidence="5 6">San01</strain>
    </source>
</reference>
<dbReference type="EMBL" id="RZYA01000001">
    <property type="protein sequence ID" value="RVU29156.1"/>
    <property type="molecule type" value="Genomic_DNA"/>
</dbReference>
<evidence type="ECO:0000313" key="5">
    <source>
        <dbReference type="EMBL" id="RVU29156.1"/>
    </source>
</evidence>
<organism evidence="5 6">
    <name type="scientific">Streptomyces antnestii</name>
    <dbReference type="NCBI Taxonomy" id="2494256"/>
    <lineage>
        <taxon>Bacteria</taxon>
        <taxon>Bacillati</taxon>
        <taxon>Actinomycetota</taxon>
        <taxon>Actinomycetes</taxon>
        <taxon>Kitasatosporales</taxon>
        <taxon>Streptomycetaceae</taxon>
        <taxon>Streptomyces</taxon>
    </lineage>
</organism>
<dbReference type="AlphaFoldDB" id="A0A437Q3R7"/>
<feature type="signal peptide" evidence="2">
    <location>
        <begin position="1"/>
        <end position="23"/>
    </location>
</feature>
<evidence type="ECO:0000256" key="1">
    <source>
        <dbReference type="SAM" id="MobiDB-lite"/>
    </source>
</evidence>
<dbReference type="PROSITE" id="PS51257">
    <property type="entry name" value="PROKAR_LIPOPROTEIN"/>
    <property type="match status" value="1"/>
</dbReference>
<keyword evidence="6" id="KW-1185">Reference proteome</keyword>
<dbReference type="Pfam" id="PF11258">
    <property type="entry name" value="DUF3048"/>
    <property type="match status" value="1"/>
</dbReference>
<dbReference type="Pfam" id="PF17479">
    <property type="entry name" value="DUF3048_C"/>
    <property type="match status" value="1"/>
</dbReference>
<feature type="region of interest" description="Disordered" evidence="1">
    <location>
        <begin position="26"/>
        <end position="46"/>
    </location>
</feature>
<comment type="caution">
    <text evidence="5">The sequence shown here is derived from an EMBL/GenBank/DDBJ whole genome shotgun (WGS) entry which is preliminary data.</text>
</comment>
<feature type="domain" description="DUF3048" evidence="3">
    <location>
        <begin position="42"/>
        <end position="170"/>
    </location>
</feature>
<sequence length="318" mass="33677">MRRARTTRARRAAVVAAVLAATAAGCTTGGGHPPDPGSAPPPSKAARGPVLAVKIDNVGAARPQTGIDRADIIYAEQVESGLSRLMAVYATRLPPVVGPVRSARETDLELLRQFDHPALAYSGAQSKLQPLIAGAPLLARPPGKAPASAYFRGSDKPAPHNLYLRPARLGVTPRASALTAAGVTFGAAPAGGQAKSRLTVRFPAARFTFDWSARNGSWQVSMDGARARTADGKTLAPATVVVQYVDVRDSRFHDRWGNTSPFSETVGSGRATVLRDGRAYDVRWRRPSATDSTRFTTADGGRPMTFARGQVWVVFAGR</sequence>
<dbReference type="Proteomes" id="UP000283128">
    <property type="component" value="Unassembled WGS sequence"/>
</dbReference>
<feature type="chain" id="PRO_5019456317" evidence="2">
    <location>
        <begin position="24"/>
        <end position="318"/>
    </location>
</feature>
<keyword evidence="2" id="KW-0732">Signal</keyword>
<feature type="domain" description="DUF3048" evidence="4">
    <location>
        <begin position="199"/>
        <end position="313"/>
    </location>
</feature>
<evidence type="ECO:0000256" key="2">
    <source>
        <dbReference type="SAM" id="SignalP"/>
    </source>
</evidence>
<evidence type="ECO:0000259" key="4">
    <source>
        <dbReference type="Pfam" id="PF17479"/>
    </source>
</evidence>
<dbReference type="SUPFAM" id="SSF159774">
    <property type="entry name" value="YerB-like"/>
    <property type="match status" value="1"/>
</dbReference>
<evidence type="ECO:0000313" key="6">
    <source>
        <dbReference type="Proteomes" id="UP000283128"/>
    </source>
</evidence>
<protein>
    <submittedName>
        <fullName evidence="5">DUF3048 domain-containing protein</fullName>
    </submittedName>
</protein>
<dbReference type="InterPro" id="IPR023158">
    <property type="entry name" value="YerB-like_sf"/>
</dbReference>
<evidence type="ECO:0000259" key="3">
    <source>
        <dbReference type="Pfam" id="PF11258"/>
    </source>
</evidence>
<proteinExistence type="predicted"/>
<dbReference type="InterPro" id="IPR021416">
    <property type="entry name" value="DUF3048_N"/>
</dbReference>
<dbReference type="Gene3D" id="3.50.90.10">
    <property type="entry name" value="YerB-like"/>
    <property type="match status" value="1"/>
</dbReference>
<dbReference type="InterPro" id="IPR035328">
    <property type="entry name" value="DUF3048_C"/>
</dbReference>
<dbReference type="OrthoDB" id="9779102at2"/>
<name>A0A437Q3R7_9ACTN</name>
<gene>
    <name evidence="5" type="ORF">EOT10_03255</name>
</gene>
<feature type="compositionally biased region" description="Pro residues" evidence="1">
    <location>
        <begin position="33"/>
        <end position="43"/>
    </location>
</feature>